<dbReference type="Proteomes" id="UP000786811">
    <property type="component" value="Unassembled WGS sequence"/>
</dbReference>
<feature type="compositionally biased region" description="Low complexity" evidence="1">
    <location>
        <begin position="64"/>
        <end position="81"/>
    </location>
</feature>
<protein>
    <submittedName>
        <fullName evidence="2">Uncharacterized protein</fullName>
    </submittedName>
</protein>
<proteinExistence type="predicted"/>
<dbReference type="OrthoDB" id="10664980at2759"/>
<dbReference type="AlphaFoldDB" id="A0A8J2HG82"/>
<feature type="compositionally biased region" description="Basic and acidic residues" evidence="1">
    <location>
        <begin position="98"/>
        <end position="112"/>
    </location>
</feature>
<feature type="compositionally biased region" description="Polar residues" evidence="1">
    <location>
        <begin position="113"/>
        <end position="122"/>
    </location>
</feature>
<feature type="region of interest" description="Disordered" evidence="1">
    <location>
        <begin position="1"/>
        <end position="122"/>
    </location>
</feature>
<comment type="caution">
    <text evidence="2">The sequence shown here is derived from an EMBL/GenBank/DDBJ whole genome shotgun (WGS) entry which is preliminary data.</text>
</comment>
<gene>
    <name evidence="2" type="ORF">HICCMSTLAB_LOCUS9366</name>
</gene>
<dbReference type="EMBL" id="CAJNRD030001122">
    <property type="protein sequence ID" value="CAG5100064.1"/>
    <property type="molecule type" value="Genomic_DNA"/>
</dbReference>
<accession>A0A8J2HG82</accession>
<evidence type="ECO:0000313" key="3">
    <source>
        <dbReference type="Proteomes" id="UP000786811"/>
    </source>
</evidence>
<name>A0A8J2HG82_COTCN</name>
<feature type="compositionally biased region" description="Polar residues" evidence="1">
    <location>
        <begin position="7"/>
        <end position="20"/>
    </location>
</feature>
<sequence length="122" mass="13483">MRWLMQSPRSQQTASTSSGRSPAVPWRRENHGVARSRIFPLYQTQRSDEEELKKTDQAKEDQPADSTADTASTTAELDSTAVSGESRADGAEVEDLEGINRGDGDKVRRQEATSRSWSGVKD</sequence>
<evidence type="ECO:0000256" key="1">
    <source>
        <dbReference type="SAM" id="MobiDB-lite"/>
    </source>
</evidence>
<keyword evidence="3" id="KW-1185">Reference proteome</keyword>
<reference evidence="2" key="1">
    <citation type="submission" date="2021-04" db="EMBL/GenBank/DDBJ databases">
        <authorList>
            <person name="Chebbi M.A.C M."/>
        </authorList>
    </citation>
    <scope>NUCLEOTIDE SEQUENCE</scope>
</reference>
<evidence type="ECO:0000313" key="2">
    <source>
        <dbReference type="EMBL" id="CAG5100064.1"/>
    </source>
</evidence>
<organism evidence="2 3">
    <name type="scientific">Cotesia congregata</name>
    <name type="common">Parasitoid wasp</name>
    <name type="synonym">Apanteles congregatus</name>
    <dbReference type="NCBI Taxonomy" id="51543"/>
    <lineage>
        <taxon>Eukaryota</taxon>
        <taxon>Metazoa</taxon>
        <taxon>Ecdysozoa</taxon>
        <taxon>Arthropoda</taxon>
        <taxon>Hexapoda</taxon>
        <taxon>Insecta</taxon>
        <taxon>Pterygota</taxon>
        <taxon>Neoptera</taxon>
        <taxon>Endopterygota</taxon>
        <taxon>Hymenoptera</taxon>
        <taxon>Apocrita</taxon>
        <taxon>Ichneumonoidea</taxon>
        <taxon>Braconidae</taxon>
        <taxon>Microgastrinae</taxon>
        <taxon>Cotesia</taxon>
    </lineage>
</organism>
<feature type="compositionally biased region" description="Basic and acidic residues" evidence="1">
    <location>
        <begin position="51"/>
        <end position="62"/>
    </location>
</feature>